<keyword evidence="1" id="KW-0285">Flavoprotein</keyword>
<dbReference type="InterPro" id="IPR051796">
    <property type="entry name" value="ISF_SsuE-like"/>
</dbReference>
<feature type="domain" description="SCP2" evidence="3">
    <location>
        <begin position="21"/>
        <end position="109"/>
    </location>
</feature>
<name>A0A6C2U559_PONDE</name>
<dbReference type="Gene3D" id="3.30.1050.10">
    <property type="entry name" value="SCP2 sterol-binding domain"/>
    <property type="match status" value="1"/>
</dbReference>
<dbReference type="InterPro" id="IPR005025">
    <property type="entry name" value="FMN_Rdtase-like_dom"/>
</dbReference>
<dbReference type="SUPFAM" id="SSF55718">
    <property type="entry name" value="SCP-like"/>
    <property type="match status" value="1"/>
</dbReference>
<protein>
    <recommendedName>
        <fullName evidence="7">NADPH-dependent FMN reductase-like domain-containing protein</fullName>
    </recommendedName>
</protein>
<dbReference type="InterPro" id="IPR036527">
    <property type="entry name" value="SCP2_sterol-bd_dom_sf"/>
</dbReference>
<keyword evidence="6" id="KW-1185">Reference proteome</keyword>
<evidence type="ECO:0000313" key="6">
    <source>
        <dbReference type="Proteomes" id="UP000366872"/>
    </source>
</evidence>
<evidence type="ECO:0000313" key="5">
    <source>
        <dbReference type="EMBL" id="VGO14947.1"/>
    </source>
</evidence>
<feature type="domain" description="NADPH-dependent FMN reductase-like" evidence="4">
    <location>
        <begin position="142"/>
        <end position="304"/>
    </location>
</feature>
<dbReference type="RefSeq" id="WP_136080565.1">
    <property type="nucleotide sequence ID" value="NZ_CAAHFG010000002.1"/>
</dbReference>
<sequence length="381" mass="42983">MVKERPTPWQVMESLADIVSKAYGEKRAKATGTIQFVLSHADGLLECHLVADGGNVRLCEGRADRPEVTLCSSFYDWLDLAGGRLHPVLGVIRGKLKFSGKTSLFAALMPDDAFWETVDNRVQDPPTPFEMNPVRHWKKPQKVVVLNGSPRGEGGYTEFYLRAFLAGLGRKGVGIETIHLRELDIRQCSGCWQCWLKGTGECVFQDDFQRVRDRVWQADLVVFAFPLYVDGMPSLLKNLLDRSVGSSSPFMVEGIWKTRHPRRVARDQACVVLSICGFLEMDNFDAVKAHVRQVSHNLHLPVVAGIYRSAAMYLHGNPTVYRQLNEVLDAMARAGAEIVEKGLVRRKTMRRIEQQPCTPKVFRKESNFYWTHKVGSGDADY</sequence>
<dbReference type="PANTHER" id="PTHR43278">
    <property type="entry name" value="NAD(P)H-DEPENDENT FMN-CONTAINING OXIDOREDUCTASE YWQN-RELATED"/>
    <property type="match status" value="1"/>
</dbReference>
<dbReference type="Pfam" id="PF03358">
    <property type="entry name" value="FMN_red"/>
    <property type="match status" value="1"/>
</dbReference>
<dbReference type="EMBL" id="CAAHFG010000002">
    <property type="protein sequence ID" value="VGO14947.1"/>
    <property type="molecule type" value="Genomic_DNA"/>
</dbReference>
<proteinExistence type="predicted"/>
<accession>A0A6C2U559</accession>
<evidence type="ECO:0008006" key="7">
    <source>
        <dbReference type="Google" id="ProtNLM"/>
    </source>
</evidence>
<dbReference type="Pfam" id="PF02036">
    <property type="entry name" value="SCP2"/>
    <property type="match status" value="1"/>
</dbReference>
<gene>
    <name evidence="5" type="ORF">PDESU_03527</name>
</gene>
<dbReference type="SUPFAM" id="SSF52218">
    <property type="entry name" value="Flavoproteins"/>
    <property type="match status" value="1"/>
</dbReference>
<dbReference type="AlphaFoldDB" id="A0A6C2U559"/>
<dbReference type="InterPro" id="IPR029039">
    <property type="entry name" value="Flavoprotein-like_sf"/>
</dbReference>
<organism evidence="5 6">
    <name type="scientific">Pontiella desulfatans</name>
    <dbReference type="NCBI Taxonomy" id="2750659"/>
    <lineage>
        <taxon>Bacteria</taxon>
        <taxon>Pseudomonadati</taxon>
        <taxon>Kiritimatiellota</taxon>
        <taxon>Kiritimatiellia</taxon>
        <taxon>Kiritimatiellales</taxon>
        <taxon>Pontiellaceae</taxon>
        <taxon>Pontiella</taxon>
    </lineage>
</organism>
<evidence type="ECO:0000256" key="2">
    <source>
        <dbReference type="ARBA" id="ARBA00022643"/>
    </source>
</evidence>
<dbReference type="InterPro" id="IPR003033">
    <property type="entry name" value="SCP2_sterol-bd_dom"/>
</dbReference>
<dbReference type="PANTHER" id="PTHR43278:SF2">
    <property type="entry name" value="IRON-SULFUR FLAVOPROTEIN"/>
    <property type="match status" value="1"/>
</dbReference>
<dbReference type="Proteomes" id="UP000366872">
    <property type="component" value="Unassembled WGS sequence"/>
</dbReference>
<evidence type="ECO:0000259" key="3">
    <source>
        <dbReference type="Pfam" id="PF02036"/>
    </source>
</evidence>
<dbReference type="GO" id="GO:0016491">
    <property type="term" value="F:oxidoreductase activity"/>
    <property type="evidence" value="ECO:0007669"/>
    <property type="project" value="InterPro"/>
</dbReference>
<evidence type="ECO:0000256" key="1">
    <source>
        <dbReference type="ARBA" id="ARBA00022630"/>
    </source>
</evidence>
<reference evidence="5 6" key="1">
    <citation type="submission" date="2019-04" db="EMBL/GenBank/DDBJ databases">
        <authorList>
            <person name="Van Vliet M D."/>
        </authorList>
    </citation>
    <scope>NUCLEOTIDE SEQUENCE [LARGE SCALE GENOMIC DNA]</scope>
    <source>
        <strain evidence="5 6">F1</strain>
    </source>
</reference>
<keyword evidence="2" id="KW-0288">FMN</keyword>
<dbReference type="Gene3D" id="3.40.50.360">
    <property type="match status" value="1"/>
</dbReference>
<evidence type="ECO:0000259" key="4">
    <source>
        <dbReference type="Pfam" id="PF03358"/>
    </source>
</evidence>